<evidence type="ECO:0000259" key="9">
    <source>
        <dbReference type="PROSITE" id="PS50850"/>
    </source>
</evidence>
<feature type="transmembrane region" description="Helical" evidence="8">
    <location>
        <begin position="145"/>
        <end position="165"/>
    </location>
</feature>
<feature type="transmembrane region" description="Helical" evidence="8">
    <location>
        <begin position="378"/>
        <end position="399"/>
    </location>
</feature>
<feature type="transmembrane region" description="Helical" evidence="8">
    <location>
        <begin position="224"/>
        <end position="245"/>
    </location>
</feature>
<dbReference type="KEGG" id="fad:CDH04_07765"/>
<evidence type="ECO:0000256" key="1">
    <source>
        <dbReference type="ARBA" id="ARBA00004651"/>
    </source>
</evidence>
<dbReference type="RefSeq" id="WP_112870486.1">
    <property type="nucleotide sequence ID" value="NZ_CP021781.1"/>
</dbReference>
<keyword evidence="2" id="KW-0813">Transport</keyword>
<dbReference type="EMBL" id="CP043424">
    <property type="protein sequence ID" value="QIW12553.1"/>
    <property type="molecule type" value="Genomic_DNA"/>
</dbReference>
<dbReference type="AlphaFoldDB" id="A0A2Z4XZK4"/>
<protein>
    <submittedName>
        <fullName evidence="10">MFS transporter</fullName>
    </submittedName>
</protein>
<keyword evidence="4 8" id="KW-0812">Transmembrane</keyword>
<reference evidence="11 13" key="2">
    <citation type="submission" date="2019-08" db="EMBL/GenBank/DDBJ databases">
        <title>Complete genome sequences of Francisella adeliensis (FSC1325 and FSC1326).</title>
        <authorList>
            <person name="Ohrman C."/>
            <person name="Uneklint I."/>
            <person name="Vallesi A."/>
            <person name="Karlsson L."/>
            <person name="Sjodin A."/>
        </authorList>
    </citation>
    <scope>NUCLEOTIDE SEQUENCE [LARGE SCALE GENOMIC DNA]</scope>
    <source>
        <strain evidence="11 13">FSC1325</strain>
    </source>
</reference>
<dbReference type="Pfam" id="PF07690">
    <property type="entry name" value="MFS_1"/>
    <property type="match status" value="1"/>
</dbReference>
<reference evidence="10 12" key="1">
    <citation type="submission" date="2017-06" db="EMBL/GenBank/DDBJ databases">
        <title>Complete genome of Francisella adeliensis.</title>
        <authorList>
            <person name="Vallesi A."/>
            <person name="Sjodin A."/>
        </authorList>
    </citation>
    <scope>NUCLEOTIDE SEQUENCE [LARGE SCALE GENOMIC DNA]</scope>
    <source>
        <strain evidence="10 12">FDC440</strain>
    </source>
</reference>
<keyword evidence="13" id="KW-1185">Reference proteome</keyword>
<evidence type="ECO:0000256" key="6">
    <source>
        <dbReference type="ARBA" id="ARBA00022989"/>
    </source>
</evidence>
<feature type="transmembrane region" description="Helical" evidence="8">
    <location>
        <begin position="289"/>
        <end position="308"/>
    </location>
</feature>
<dbReference type="InterPro" id="IPR011701">
    <property type="entry name" value="MFS"/>
</dbReference>
<dbReference type="InterPro" id="IPR020846">
    <property type="entry name" value="MFS_dom"/>
</dbReference>
<evidence type="ECO:0000313" key="10">
    <source>
        <dbReference type="EMBL" id="AXA34307.1"/>
    </source>
</evidence>
<dbReference type="InterPro" id="IPR036259">
    <property type="entry name" value="MFS_trans_sf"/>
</dbReference>
<dbReference type="Proteomes" id="UP000251120">
    <property type="component" value="Chromosome"/>
</dbReference>
<dbReference type="PROSITE" id="PS50850">
    <property type="entry name" value="MFS"/>
    <property type="match status" value="1"/>
</dbReference>
<evidence type="ECO:0000256" key="2">
    <source>
        <dbReference type="ARBA" id="ARBA00022448"/>
    </source>
</evidence>
<keyword evidence="3" id="KW-1003">Cell membrane</keyword>
<keyword evidence="5" id="KW-0769">Symport</keyword>
<evidence type="ECO:0000256" key="3">
    <source>
        <dbReference type="ARBA" id="ARBA00022475"/>
    </source>
</evidence>
<evidence type="ECO:0000313" key="11">
    <source>
        <dbReference type="EMBL" id="QIW12553.1"/>
    </source>
</evidence>
<proteinExistence type="predicted"/>
<sequence>MKKYSKLLFTTLGAAFEYYDLAIYSVFAVTIGQKFFNESSSVSSTLLVFSVFIVGYLVRPLGAWGFGYLADKKGRAFILRLNMFLLFFSTLALAFLPTVEHIGILATVLFVSLRCIQSLAIGAEIPVSVIYIVENYPKRKGLVTSLVFCCLSIGIMMTSLVLFLLYHYTSEAFIDNYGWRIGFFLGAVFTFILFFLRRGIVDLPQVILDDDSKKSSFGELTQKIAIGIALVACIAMLTTQLYMFLPTFYKLYLNSKFDVSGVLLSGSIIMAISCVIGGYISDYVCRTKMFVLLVLLSLAITPLLYKNILLDKNIYSCFIVMSIIMGFFASTYNVLIPELFRYEYKCRGYGLAYNLGYLVFSSGVPALTIYLVSITNSLMIPVYMVVFAGVVSLVGVLMYEYSLRKKVVI</sequence>
<feature type="transmembrane region" description="Helical" evidence="8">
    <location>
        <begin position="314"/>
        <end position="336"/>
    </location>
</feature>
<dbReference type="Proteomes" id="UP000681131">
    <property type="component" value="Chromosome"/>
</dbReference>
<evidence type="ECO:0000256" key="5">
    <source>
        <dbReference type="ARBA" id="ARBA00022847"/>
    </source>
</evidence>
<dbReference type="PANTHER" id="PTHR43528:SF1">
    <property type="entry name" value="ALPHA-KETOGLUTARATE PERMEASE"/>
    <property type="match status" value="1"/>
</dbReference>
<feature type="transmembrane region" description="Helical" evidence="8">
    <location>
        <begin position="348"/>
        <end position="372"/>
    </location>
</feature>
<evidence type="ECO:0000256" key="4">
    <source>
        <dbReference type="ARBA" id="ARBA00022692"/>
    </source>
</evidence>
<dbReference type="GO" id="GO:0015293">
    <property type="term" value="F:symporter activity"/>
    <property type="evidence" value="ECO:0007669"/>
    <property type="project" value="UniProtKB-KW"/>
</dbReference>
<organism evidence="10 12">
    <name type="scientific">Francisella adeliensis</name>
    <dbReference type="NCBI Taxonomy" id="2007306"/>
    <lineage>
        <taxon>Bacteria</taxon>
        <taxon>Pseudomonadati</taxon>
        <taxon>Pseudomonadota</taxon>
        <taxon>Gammaproteobacteria</taxon>
        <taxon>Thiotrichales</taxon>
        <taxon>Francisellaceae</taxon>
        <taxon>Francisella</taxon>
    </lineage>
</organism>
<keyword evidence="6 8" id="KW-1133">Transmembrane helix</keyword>
<keyword evidence="7 8" id="KW-0472">Membrane</keyword>
<accession>A0A2Z4XZK4</accession>
<feature type="transmembrane region" description="Helical" evidence="8">
    <location>
        <begin position="257"/>
        <end position="280"/>
    </location>
</feature>
<evidence type="ECO:0000313" key="12">
    <source>
        <dbReference type="Proteomes" id="UP000251120"/>
    </source>
</evidence>
<dbReference type="GO" id="GO:0005886">
    <property type="term" value="C:plasma membrane"/>
    <property type="evidence" value="ECO:0007669"/>
    <property type="project" value="UniProtKB-SubCell"/>
</dbReference>
<dbReference type="PANTHER" id="PTHR43528">
    <property type="entry name" value="ALPHA-KETOGLUTARATE PERMEASE"/>
    <property type="match status" value="1"/>
</dbReference>
<gene>
    <name evidence="10" type="ORF">CDH04_07765</name>
    <name evidence="11" type="ORF">FZC43_07770</name>
</gene>
<feature type="transmembrane region" description="Helical" evidence="8">
    <location>
        <begin position="44"/>
        <end position="70"/>
    </location>
</feature>
<dbReference type="InterPro" id="IPR051084">
    <property type="entry name" value="H+-coupled_symporters"/>
</dbReference>
<evidence type="ECO:0000256" key="8">
    <source>
        <dbReference type="SAM" id="Phobius"/>
    </source>
</evidence>
<comment type="subcellular location">
    <subcellularLocation>
        <location evidence="1">Cell membrane</location>
        <topology evidence="1">Multi-pass membrane protein</topology>
    </subcellularLocation>
</comment>
<dbReference type="OrthoDB" id="3690818at2"/>
<evidence type="ECO:0000313" key="13">
    <source>
        <dbReference type="Proteomes" id="UP000681131"/>
    </source>
</evidence>
<dbReference type="EMBL" id="CP021781">
    <property type="protein sequence ID" value="AXA34307.1"/>
    <property type="molecule type" value="Genomic_DNA"/>
</dbReference>
<feature type="domain" description="Major facilitator superfamily (MFS) profile" evidence="9">
    <location>
        <begin position="6"/>
        <end position="407"/>
    </location>
</feature>
<evidence type="ECO:0000256" key="7">
    <source>
        <dbReference type="ARBA" id="ARBA00023136"/>
    </source>
</evidence>
<feature type="transmembrane region" description="Helical" evidence="8">
    <location>
        <begin position="102"/>
        <end position="133"/>
    </location>
</feature>
<dbReference type="Gene3D" id="1.20.1250.20">
    <property type="entry name" value="MFS general substrate transporter like domains"/>
    <property type="match status" value="2"/>
</dbReference>
<feature type="transmembrane region" description="Helical" evidence="8">
    <location>
        <begin position="77"/>
        <end position="96"/>
    </location>
</feature>
<name>A0A2Z4XZK4_9GAMM</name>
<dbReference type="SUPFAM" id="SSF103473">
    <property type="entry name" value="MFS general substrate transporter"/>
    <property type="match status" value="1"/>
</dbReference>
<feature type="transmembrane region" description="Helical" evidence="8">
    <location>
        <begin position="177"/>
        <end position="196"/>
    </location>
</feature>